<dbReference type="EMBL" id="DXIQ01000069">
    <property type="protein sequence ID" value="HIV39410.1"/>
    <property type="molecule type" value="Genomic_DNA"/>
</dbReference>
<evidence type="ECO:0000256" key="2">
    <source>
        <dbReference type="ARBA" id="ARBA00022475"/>
    </source>
</evidence>
<feature type="domain" description="ABC3 transporter permease C-terminal" evidence="8">
    <location>
        <begin position="759"/>
        <end position="870"/>
    </location>
</feature>
<name>A0A9D1PDV7_9FIRM</name>
<comment type="caution">
    <text evidence="9">The sequence shown here is derived from an EMBL/GenBank/DDBJ whole genome shotgun (WGS) entry which is preliminary data.</text>
</comment>
<dbReference type="PANTHER" id="PTHR30572:SF4">
    <property type="entry name" value="ABC TRANSPORTER PERMEASE YTRF"/>
    <property type="match status" value="1"/>
</dbReference>
<keyword evidence="5 7" id="KW-0472">Membrane</keyword>
<feature type="transmembrane region" description="Helical" evidence="7">
    <location>
        <begin position="449"/>
        <end position="472"/>
    </location>
</feature>
<evidence type="ECO:0000313" key="10">
    <source>
        <dbReference type="Proteomes" id="UP000886814"/>
    </source>
</evidence>
<dbReference type="InterPro" id="IPR050250">
    <property type="entry name" value="Macrolide_Exporter_MacB"/>
</dbReference>
<dbReference type="Pfam" id="PF02687">
    <property type="entry name" value="FtsX"/>
    <property type="match status" value="2"/>
</dbReference>
<dbReference type="PANTHER" id="PTHR30572">
    <property type="entry name" value="MEMBRANE COMPONENT OF TRANSPORTER-RELATED"/>
    <property type="match status" value="1"/>
</dbReference>
<reference evidence="9" key="1">
    <citation type="journal article" date="2021" name="PeerJ">
        <title>Extensive microbial diversity within the chicken gut microbiome revealed by metagenomics and culture.</title>
        <authorList>
            <person name="Gilroy R."/>
            <person name="Ravi A."/>
            <person name="Getino M."/>
            <person name="Pursley I."/>
            <person name="Horton D.L."/>
            <person name="Alikhan N.F."/>
            <person name="Baker D."/>
            <person name="Gharbi K."/>
            <person name="Hall N."/>
            <person name="Watson M."/>
            <person name="Adriaenssens E.M."/>
            <person name="Foster-Nyarko E."/>
            <person name="Jarju S."/>
            <person name="Secka A."/>
            <person name="Antonio M."/>
            <person name="Oren A."/>
            <person name="Chaudhuri R.R."/>
            <person name="La Ragione R."/>
            <person name="Hildebrand F."/>
            <person name="Pallen M.J."/>
        </authorList>
    </citation>
    <scope>NUCLEOTIDE SEQUENCE</scope>
    <source>
        <strain evidence="9">CHK195-9823</strain>
    </source>
</reference>
<comment type="similarity">
    <text evidence="6">Belongs to the ABC-4 integral membrane protein family.</text>
</comment>
<feature type="transmembrane region" description="Helical" evidence="7">
    <location>
        <begin position="808"/>
        <end position="828"/>
    </location>
</feature>
<evidence type="ECO:0000256" key="1">
    <source>
        <dbReference type="ARBA" id="ARBA00004651"/>
    </source>
</evidence>
<evidence type="ECO:0000256" key="5">
    <source>
        <dbReference type="ARBA" id="ARBA00023136"/>
    </source>
</evidence>
<feature type="transmembrane region" description="Helical" evidence="7">
    <location>
        <begin position="848"/>
        <end position="867"/>
    </location>
</feature>
<feature type="transmembrane region" description="Helical" evidence="7">
    <location>
        <begin position="336"/>
        <end position="362"/>
    </location>
</feature>
<sequence>MRNNNQKVIRKLSARSMKKNRMRNLFAIGAICLTSLLFTAVFSMGIGMGQVFQEQTMMEVGGKFHAGLKHVTREQYEKITDNPLVKSSTYNIYISMADNVRQRQAEIRVASGEGELDQSFARLKAGRLPEKEEELVADTIVLEALGISPELGAKVPLEFEFMGRKVKQEFTLCGWYEGNEISHASELYVSQAYYEKLSQGYTEQDFVENYRQTGNICGLVSGNIFFANARNIEENIKEIIRDAGYVPQGEAGENTDPDQVIEYGTNWAYLTSRTENLDPETLILLAGAFLVILITGYLIIYNIFQLSILKEIRFYGLLKTVGTTKKQLKNLVYRQVWKLSAVGIPLGLVLGFLAGQLLIPFLTRFSGYGGTGGIYFSPWIFVFGALFSLATVFISCRKPARIAGKVSPIEAVRYTEGGVKRQRKKKGQKGGRISRMALANLGRNKKKTLIVVLSLSFSIILLEVVMTGVGSFRMDQYLEARLVGDYMIGNANFTRASPMTSDFSIDETYLAGADSQPGILESEELWTDLGIRHTLSETGRRRYEKLYEEGKMYTEQKSIREAALRAIEGKGRIDEDRYAYSDSLLSKLKAVAGTIDLEKFATGDYVLVQQFDSEGNDRASIYEPGDRITLSYPTENSEQIMETDDKGEVTDWYYTNTKEKEYQVMAVIEPLPNSMNMHMFSANALTVVVPLEDVKASSNGILFAKSYRVQEEDQPAFDSYLENYTQQVNSSMGYLSKDSLETEFSGMVNAVAAVGYSLCAVIAIIGLLNFANSMLTGILSRNQELAAMQSIGMTKGQIRKMLLWESGYYILISGVVSIVLGSVGAYYLVSALNNVVVCFQYRYTPWPFILMIPLCAVIAAGISLAAYQQTQRKSVVERLRESE</sequence>
<dbReference type="GO" id="GO:0022857">
    <property type="term" value="F:transmembrane transporter activity"/>
    <property type="evidence" value="ECO:0007669"/>
    <property type="project" value="TreeGrafter"/>
</dbReference>
<feature type="domain" description="ABC3 transporter permease C-terminal" evidence="8">
    <location>
        <begin position="288"/>
        <end position="405"/>
    </location>
</feature>
<organism evidence="9 10">
    <name type="scientific">Candidatus Blautia stercorigallinarum</name>
    <dbReference type="NCBI Taxonomy" id="2838501"/>
    <lineage>
        <taxon>Bacteria</taxon>
        <taxon>Bacillati</taxon>
        <taxon>Bacillota</taxon>
        <taxon>Clostridia</taxon>
        <taxon>Lachnospirales</taxon>
        <taxon>Lachnospiraceae</taxon>
        <taxon>Blautia</taxon>
    </lineage>
</organism>
<feature type="transmembrane region" description="Helical" evidence="7">
    <location>
        <begin position="374"/>
        <end position="396"/>
    </location>
</feature>
<evidence type="ECO:0000313" key="9">
    <source>
        <dbReference type="EMBL" id="HIV39410.1"/>
    </source>
</evidence>
<feature type="transmembrane region" description="Helical" evidence="7">
    <location>
        <begin position="747"/>
        <end position="771"/>
    </location>
</feature>
<dbReference type="AlphaFoldDB" id="A0A9D1PDV7"/>
<proteinExistence type="inferred from homology"/>
<evidence type="ECO:0000259" key="8">
    <source>
        <dbReference type="Pfam" id="PF02687"/>
    </source>
</evidence>
<dbReference type="GO" id="GO:0005886">
    <property type="term" value="C:plasma membrane"/>
    <property type="evidence" value="ECO:0007669"/>
    <property type="project" value="UniProtKB-SubCell"/>
</dbReference>
<keyword evidence="2" id="KW-1003">Cell membrane</keyword>
<comment type="subcellular location">
    <subcellularLocation>
        <location evidence="1">Cell membrane</location>
        <topology evidence="1">Multi-pass membrane protein</topology>
    </subcellularLocation>
</comment>
<accession>A0A9D1PDV7</accession>
<keyword evidence="3 7" id="KW-0812">Transmembrane</keyword>
<evidence type="ECO:0000256" key="3">
    <source>
        <dbReference type="ARBA" id="ARBA00022692"/>
    </source>
</evidence>
<gene>
    <name evidence="9" type="ORF">H9747_10525</name>
</gene>
<evidence type="ECO:0000256" key="7">
    <source>
        <dbReference type="SAM" id="Phobius"/>
    </source>
</evidence>
<feature type="transmembrane region" description="Helical" evidence="7">
    <location>
        <begin position="282"/>
        <end position="304"/>
    </location>
</feature>
<dbReference type="InterPro" id="IPR003838">
    <property type="entry name" value="ABC3_permease_C"/>
</dbReference>
<keyword evidence="4 7" id="KW-1133">Transmembrane helix</keyword>
<evidence type="ECO:0000256" key="4">
    <source>
        <dbReference type="ARBA" id="ARBA00022989"/>
    </source>
</evidence>
<reference evidence="9" key="2">
    <citation type="submission" date="2021-04" db="EMBL/GenBank/DDBJ databases">
        <authorList>
            <person name="Gilroy R."/>
        </authorList>
    </citation>
    <scope>NUCLEOTIDE SEQUENCE</scope>
    <source>
        <strain evidence="9">CHK195-9823</strain>
    </source>
</reference>
<dbReference type="Proteomes" id="UP000886814">
    <property type="component" value="Unassembled WGS sequence"/>
</dbReference>
<protein>
    <submittedName>
        <fullName evidence="9">ABC transporter permease</fullName>
    </submittedName>
</protein>
<evidence type="ECO:0000256" key="6">
    <source>
        <dbReference type="ARBA" id="ARBA00038076"/>
    </source>
</evidence>